<proteinExistence type="predicted"/>
<dbReference type="EMBL" id="LC597488">
    <property type="protein sequence ID" value="BCO10918.1"/>
    <property type="molecule type" value="Genomic_DNA"/>
</dbReference>
<evidence type="ECO:0000313" key="1">
    <source>
        <dbReference type="EMBL" id="BCO10918.1"/>
    </source>
</evidence>
<sequence length="124" mass="14795">MDMFVKQIHTPEKLYCLLMDLNLAWYQHLFNPILLRPSLWRFTRMFRRIEKYYAKDFLVLDALAPGTLEQKIQRLSKELENVINPATFCVLFCWLFPYCKGTTLGETKVKSWIVAQFLSNLKLQ</sequence>
<organism evidence="1">
    <name type="scientific">Bovine adenovirus 7</name>
    <name type="common">BAdV-7</name>
    <dbReference type="NCBI Taxonomy" id="10511"/>
    <lineage>
        <taxon>Viruses</taxon>
        <taxon>Varidnaviria</taxon>
        <taxon>Bamfordvirae</taxon>
        <taxon>Preplasmiviricota</taxon>
        <taxon>Polisuviricotina</taxon>
        <taxon>Pharingeaviricetes</taxon>
        <taxon>Rowavirales</taxon>
        <taxon>Adenoviridae</taxon>
        <taxon>Barthadenovirus</taxon>
        <taxon>Barthadenovirus bosseptimum</taxon>
        <taxon>Bovine adenovirus F</taxon>
    </lineage>
</organism>
<keyword evidence="2" id="KW-1185">Reference proteome</keyword>
<gene>
    <name evidence="1" type="primary">LH2</name>
</gene>
<dbReference type="Proteomes" id="UP000595620">
    <property type="component" value="Segment"/>
</dbReference>
<name>A0A7R7FSR2_ADEB7</name>
<accession>A0A7R7FSR2</accession>
<protein>
    <submittedName>
        <fullName evidence="1">LH2 protein</fullName>
    </submittedName>
</protein>
<evidence type="ECO:0000313" key="2">
    <source>
        <dbReference type="Proteomes" id="UP000595620"/>
    </source>
</evidence>
<reference evidence="1" key="1">
    <citation type="submission" date="2020-12" db="EMBL/GenBank/DDBJ databases">
        <title>Complete genome sequence of bovine adenovirus type 7 strain Fukuroi.</title>
        <authorList>
            <person name="Kumagai A."/>
            <person name="Hatama S."/>
        </authorList>
    </citation>
    <scope>NUCLEOTIDE SEQUENCE [LARGE SCALE GENOMIC DNA]</scope>
    <source>
        <strain evidence="1">Fukuroi</strain>
    </source>
</reference>
<organismHost>
    <name type="scientific">Bos taurus</name>
    <name type="common">Bovine</name>
    <dbReference type="NCBI Taxonomy" id="9913"/>
</organismHost>